<dbReference type="InterPro" id="IPR006070">
    <property type="entry name" value="Sua5-like_dom"/>
</dbReference>
<comment type="catalytic activity">
    <reaction evidence="7 8">
        <text>C-terminal L-cysteinyl-[HypE protein] + carbamoyl phosphate + ATP + H2O = C-terminal S-carboxamide-L-cysteinyl-[HypE protein] + AMP + phosphate + diphosphate + H(+)</text>
        <dbReference type="Rhea" id="RHEA:55636"/>
        <dbReference type="Rhea" id="RHEA-COMP:14247"/>
        <dbReference type="Rhea" id="RHEA-COMP:14392"/>
        <dbReference type="ChEBI" id="CHEBI:15377"/>
        <dbReference type="ChEBI" id="CHEBI:15378"/>
        <dbReference type="ChEBI" id="CHEBI:30616"/>
        <dbReference type="ChEBI" id="CHEBI:33019"/>
        <dbReference type="ChEBI" id="CHEBI:43474"/>
        <dbReference type="ChEBI" id="CHEBI:58228"/>
        <dbReference type="ChEBI" id="CHEBI:76913"/>
        <dbReference type="ChEBI" id="CHEBI:139126"/>
        <dbReference type="ChEBI" id="CHEBI:456215"/>
    </reaction>
</comment>
<evidence type="ECO:0000256" key="9">
    <source>
        <dbReference type="PROSITE-ProRule" id="PRU00520"/>
    </source>
</evidence>
<evidence type="ECO:0000259" key="11">
    <source>
        <dbReference type="PROSITE" id="PS51163"/>
    </source>
</evidence>
<dbReference type="RefSeq" id="WP_386025741.1">
    <property type="nucleotide sequence ID" value="NZ_JBHUHX010000016.1"/>
</dbReference>
<dbReference type="InterPro" id="IPR017968">
    <property type="entry name" value="Acylphosphatase_CS"/>
</dbReference>
<dbReference type="PIRSF" id="PIRSF006256">
    <property type="entry name" value="CMPcnvr_hdrg_mat"/>
    <property type="match status" value="1"/>
</dbReference>
<dbReference type="EMBL" id="JBHUHX010000016">
    <property type="protein sequence ID" value="MFD2111915.1"/>
    <property type="molecule type" value="Genomic_DNA"/>
</dbReference>
<feature type="domain" description="Acylphosphatase-like" evidence="10">
    <location>
        <begin position="3"/>
        <end position="94"/>
    </location>
</feature>
<dbReference type="InterPro" id="IPR051060">
    <property type="entry name" value="Carbamoyltrans_HypF-like"/>
</dbReference>
<evidence type="ECO:0000256" key="2">
    <source>
        <dbReference type="ARBA" id="ARBA00008097"/>
    </source>
</evidence>
<dbReference type="Gene3D" id="3.30.420.360">
    <property type="match status" value="1"/>
</dbReference>
<evidence type="ECO:0000256" key="6">
    <source>
        <dbReference type="ARBA" id="ARBA00022833"/>
    </source>
</evidence>
<evidence type="ECO:0000256" key="7">
    <source>
        <dbReference type="ARBA" id="ARBA00048220"/>
    </source>
</evidence>
<dbReference type="PANTHER" id="PTHR42959:SF1">
    <property type="entry name" value="CARBAMOYLTRANSFERASE HYPF"/>
    <property type="match status" value="1"/>
</dbReference>
<keyword evidence="6" id="KW-0862">Zinc</keyword>
<dbReference type="Pfam" id="PF07503">
    <property type="entry name" value="zf-HYPF"/>
    <property type="match status" value="2"/>
</dbReference>
<reference evidence="13" key="1">
    <citation type="journal article" date="2019" name="Int. J. Syst. Evol. Microbiol.">
        <title>The Global Catalogue of Microorganisms (GCM) 10K type strain sequencing project: providing services to taxonomists for standard genome sequencing and annotation.</title>
        <authorList>
            <consortium name="The Broad Institute Genomics Platform"/>
            <consortium name="The Broad Institute Genome Sequencing Center for Infectious Disease"/>
            <person name="Wu L."/>
            <person name="Ma J."/>
        </authorList>
    </citation>
    <scope>NUCLEOTIDE SEQUENCE [LARGE SCALE GENOMIC DNA]</scope>
    <source>
        <strain evidence="13">KACC 12597</strain>
    </source>
</reference>
<dbReference type="Pfam" id="PF00708">
    <property type="entry name" value="Acylphosphatase"/>
    <property type="match status" value="1"/>
</dbReference>
<feature type="active site" evidence="9">
    <location>
        <position position="18"/>
    </location>
</feature>
<dbReference type="Pfam" id="PF01300">
    <property type="entry name" value="Sua5_yciO_yrdC"/>
    <property type="match status" value="1"/>
</dbReference>
<dbReference type="PROSITE" id="PS51163">
    <property type="entry name" value="YRDC"/>
    <property type="match status" value="1"/>
</dbReference>
<organism evidence="12 13">
    <name type="scientific">Thiorhodococcus fuscus</name>
    <dbReference type="NCBI Taxonomy" id="527200"/>
    <lineage>
        <taxon>Bacteria</taxon>
        <taxon>Pseudomonadati</taxon>
        <taxon>Pseudomonadota</taxon>
        <taxon>Gammaproteobacteria</taxon>
        <taxon>Chromatiales</taxon>
        <taxon>Chromatiaceae</taxon>
        <taxon>Thiorhodococcus</taxon>
    </lineage>
</organism>
<dbReference type="EC" id="6.2.-.-" evidence="8"/>
<sequence>MHGERIRVRGLVQGVGFRPTVWRLARECGLIGDVCNDGEGVLIRARPAADIDPAAIERLCERLRTECPPLARIDAIERQPLTEPIPHSDFRIRDSQITQARTAIVADAATCPDCVREIGDPKDRRHRYAFTNCTHCGPRLSIVRGIPYDRSRTSMSVFPMCPACRAEYGDPANRRFHAQPNACPDCGPRLWLVDTQGREIDTGATGDLDAIAAASRLLHEGRILAIKGIGGFHLACDATNAEAVAELRRRKRRYAKPFALMARDLEVIERYCTVDTEAARILTTAAAPVLLLNGIEPDPGSERALADAIAPGQTSLGFMLPYSPLHHLLLEDWDRPLVMTSGNLSEEPQCIDNQDAVARLSPLADFALLHDRAILNRVDDSVVRVMAGAPRMIRRARGYAPSPIGLPPGFETAPAVLALGGELKSTFCLLRQGEAILSQHLGDLEDARTAREYERTLDLYLDLFQHRAQILAVDRHPNYRSTLIGRDRATRWQIPMVDVQHHHAHLASTLADNAWPLHGPPILGIILDGLGYGDDGTFWGGEFLIGDYRDARRAGHLKPVAMPGGTQAILEPWRNLFAQLECAGGLDAMRRRHPDLTTLDALAAQPLGVLRTMLERGINAPLSSSAGRLFDAVAAALGICGERILYEGQAAIELESLAARCLADTESGYPFQTSEGPTGIQLDAASMWPALFQDLSQGVEIARISARFHRGFAAAVVELALEIARRHQIATIALSGGVFQNRVLLESVSKDLSDAGIQVLLQRQVPSNDGGLALGQACIAAARAIRP</sequence>
<dbReference type="Pfam" id="PF17788">
    <property type="entry name" value="HypF_C"/>
    <property type="match status" value="1"/>
</dbReference>
<keyword evidence="13" id="KW-1185">Reference proteome</keyword>
<dbReference type="PROSITE" id="PS51160">
    <property type="entry name" value="ACYLPHOSPHATASE_3"/>
    <property type="match status" value="1"/>
</dbReference>
<dbReference type="Gene3D" id="3.90.870.50">
    <property type="match status" value="1"/>
</dbReference>
<comment type="caution">
    <text evidence="12">The sequence shown here is derived from an EMBL/GenBank/DDBJ whole genome shotgun (WGS) entry which is preliminary data.</text>
</comment>
<feature type="domain" description="YrdC-like" evidence="11">
    <location>
        <begin position="208"/>
        <end position="398"/>
    </location>
</feature>
<dbReference type="SUPFAM" id="SSF54975">
    <property type="entry name" value="Acylphosphatase/BLUF domain-like"/>
    <property type="match status" value="1"/>
</dbReference>
<keyword evidence="5" id="KW-0863">Zinc-finger</keyword>
<keyword evidence="4" id="KW-0479">Metal-binding</keyword>
<feature type="active site" evidence="9">
    <location>
        <position position="36"/>
    </location>
</feature>
<dbReference type="GO" id="GO:0016874">
    <property type="term" value="F:ligase activity"/>
    <property type="evidence" value="ECO:0007669"/>
    <property type="project" value="UniProtKB-KW"/>
</dbReference>
<comment type="function">
    <text evidence="8">Involved in the maturation of [NiFe] hydrogenases. Along with HypE, it catalyzes the synthesis of the CN ligands of the active site iron of [NiFe]-hydrogenases. HypF functions as a carbamoyl transferase using carbamoylphosphate as a substrate and transferring the carboxamido moiety in an ATP-dependent reaction to the thiolate of the C-terminal cysteine of HypE yielding a protein-S-carboxamide.</text>
</comment>
<evidence type="ECO:0000313" key="12">
    <source>
        <dbReference type="EMBL" id="MFD2111915.1"/>
    </source>
</evidence>
<evidence type="ECO:0000256" key="3">
    <source>
        <dbReference type="ARBA" id="ARBA00022598"/>
    </source>
</evidence>
<dbReference type="InterPro" id="IPR011125">
    <property type="entry name" value="Znf_HypF"/>
</dbReference>
<accession>A0ABW4Y7B0</accession>
<dbReference type="Pfam" id="PF22521">
    <property type="entry name" value="HypF_C_2"/>
    <property type="match status" value="1"/>
</dbReference>
<evidence type="ECO:0000256" key="4">
    <source>
        <dbReference type="ARBA" id="ARBA00022723"/>
    </source>
</evidence>
<evidence type="ECO:0000256" key="8">
    <source>
        <dbReference type="PIRNR" id="PIRNR006256"/>
    </source>
</evidence>
<dbReference type="SUPFAM" id="SSF55821">
    <property type="entry name" value="YrdC/RibB"/>
    <property type="match status" value="1"/>
</dbReference>
<dbReference type="NCBIfam" id="TIGR00143">
    <property type="entry name" value="hypF"/>
    <property type="match status" value="1"/>
</dbReference>
<dbReference type="PANTHER" id="PTHR42959">
    <property type="entry name" value="CARBAMOYLTRANSFERASE"/>
    <property type="match status" value="1"/>
</dbReference>
<gene>
    <name evidence="12" type="primary">hypF</name>
    <name evidence="12" type="ORF">ACFSJC_08695</name>
</gene>
<dbReference type="InterPro" id="IPR055128">
    <property type="entry name" value="HypF_C_2"/>
</dbReference>
<evidence type="ECO:0000256" key="1">
    <source>
        <dbReference type="ARBA" id="ARBA00004711"/>
    </source>
</evidence>
<name>A0ABW4Y7B0_9GAMM</name>
<evidence type="ECO:0000313" key="13">
    <source>
        <dbReference type="Proteomes" id="UP001597337"/>
    </source>
</evidence>
<dbReference type="InterPro" id="IPR004421">
    <property type="entry name" value="Carbamoyltransferase_HypF"/>
</dbReference>
<keyword evidence="3 12" id="KW-0436">Ligase</keyword>
<dbReference type="Proteomes" id="UP001597337">
    <property type="component" value="Unassembled WGS sequence"/>
</dbReference>
<dbReference type="Gene3D" id="3.30.110.120">
    <property type="match status" value="1"/>
</dbReference>
<dbReference type="PROSITE" id="PS00150">
    <property type="entry name" value="ACYLPHOSPHATASE_1"/>
    <property type="match status" value="1"/>
</dbReference>
<comment type="similarity">
    <text evidence="2 8">Belongs to the carbamoyltransferase HypF family.</text>
</comment>
<dbReference type="InterPro" id="IPR001792">
    <property type="entry name" value="Acylphosphatase-like_dom"/>
</dbReference>
<protein>
    <recommendedName>
        <fullName evidence="8">Carbamoyltransferase HypF</fullName>
        <ecNumber evidence="8">6.2.-.-</ecNumber>
    </recommendedName>
</protein>
<dbReference type="InterPro" id="IPR041440">
    <property type="entry name" value="HypF_C"/>
</dbReference>
<keyword evidence="9" id="KW-0378">Hydrolase</keyword>
<evidence type="ECO:0000259" key="10">
    <source>
        <dbReference type="PROSITE" id="PS51160"/>
    </source>
</evidence>
<dbReference type="Gene3D" id="3.30.420.40">
    <property type="match status" value="1"/>
</dbReference>
<comment type="pathway">
    <text evidence="1 8">Protein modification; [NiFe] hydrogenase maturation.</text>
</comment>
<dbReference type="InterPro" id="IPR017945">
    <property type="entry name" value="DHBP_synth_RibB-like_a/b_dom"/>
</dbReference>
<dbReference type="InterPro" id="IPR036046">
    <property type="entry name" value="Acylphosphatase-like_dom_sf"/>
</dbReference>
<evidence type="ECO:0000256" key="5">
    <source>
        <dbReference type="ARBA" id="ARBA00022771"/>
    </source>
</evidence>
<comment type="catalytic activity">
    <reaction evidence="9">
        <text>an acyl phosphate + H2O = a carboxylate + phosphate + H(+)</text>
        <dbReference type="Rhea" id="RHEA:14965"/>
        <dbReference type="ChEBI" id="CHEBI:15377"/>
        <dbReference type="ChEBI" id="CHEBI:15378"/>
        <dbReference type="ChEBI" id="CHEBI:29067"/>
        <dbReference type="ChEBI" id="CHEBI:43474"/>
        <dbReference type="ChEBI" id="CHEBI:59918"/>
        <dbReference type="EC" id="3.6.1.7"/>
    </reaction>
</comment>
<proteinExistence type="inferred from homology"/>